<protein>
    <submittedName>
        <fullName evidence="2">OLC1v1024781C1</fullName>
    </submittedName>
</protein>
<dbReference type="EMBL" id="OX459118">
    <property type="protein sequence ID" value="CAI9090091.1"/>
    <property type="molecule type" value="Genomic_DNA"/>
</dbReference>
<accession>A0AAV1C3J8</accession>
<evidence type="ECO:0000313" key="2">
    <source>
        <dbReference type="EMBL" id="CAI9090091.1"/>
    </source>
</evidence>
<sequence>MSPKSSEDVDVDVLYASHMGTISLDDILKQEGIMAKLGLLFRDVKEELGNSRLKKKSQDALSLVGLHHQAVSSKIVYALEVAKIVGDSPPRSSASRTDKKDNSANIFGVSSGRKGKGIKGKALTEVEEDGNDSIPPIMEDNTDKITGASSDRKGKGSRVGTRMG</sequence>
<feature type="region of interest" description="Disordered" evidence="1">
    <location>
        <begin position="86"/>
        <end position="164"/>
    </location>
</feature>
<name>A0AAV1C3J8_OLDCO</name>
<proteinExistence type="predicted"/>
<dbReference type="Proteomes" id="UP001161247">
    <property type="component" value="Chromosome 1"/>
</dbReference>
<reference evidence="2" key="1">
    <citation type="submission" date="2023-03" db="EMBL/GenBank/DDBJ databases">
        <authorList>
            <person name="Julca I."/>
        </authorList>
    </citation>
    <scope>NUCLEOTIDE SEQUENCE</scope>
</reference>
<organism evidence="2 3">
    <name type="scientific">Oldenlandia corymbosa var. corymbosa</name>
    <dbReference type="NCBI Taxonomy" id="529605"/>
    <lineage>
        <taxon>Eukaryota</taxon>
        <taxon>Viridiplantae</taxon>
        <taxon>Streptophyta</taxon>
        <taxon>Embryophyta</taxon>
        <taxon>Tracheophyta</taxon>
        <taxon>Spermatophyta</taxon>
        <taxon>Magnoliopsida</taxon>
        <taxon>eudicotyledons</taxon>
        <taxon>Gunneridae</taxon>
        <taxon>Pentapetalae</taxon>
        <taxon>asterids</taxon>
        <taxon>lamiids</taxon>
        <taxon>Gentianales</taxon>
        <taxon>Rubiaceae</taxon>
        <taxon>Rubioideae</taxon>
        <taxon>Spermacoceae</taxon>
        <taxon>Hedyotis-Oldenlandia complex</taxon>
        <taxon>Oldenlandia</taxon>
    </lineage>
</organism>
<keyword evidence="3" id="KW-1185">Reference proteome</keyword>
<dbReference type="AlphaFoldDB" id="A0AAV1C3J8"/>
<evidence type="ECO:0000256" key="1">
    <source>
        <dbReference type="SAM" id="MobiDB-lite"/>
    </source>
</evidence>
<evidence type="ECO:0000313" key="3">
    <source>
        <dbReference type="Proteomes" id="UP001161247"/>
    </source>
</evidence>
<gene>
    <name evidence="2" type="ORF">OLC1_LOCUS2330</name>
</gene>